<dbReference type="AlphaFoldDB" id="A0A165DBS6"/>
<dbReference type="InParanoid" id="A0A165DBS6"/>
<protein>
    <submittedName>
        <fullName evidence="1">Uncharacterized protein</fullName>
    </submittedName>
</protein>
<evidence type="ECO:0000313" key="1">
    <source>
        <dbReference type="EMBL" id="KZT04506.1"/>
    </source>
</evidence>
<dbReference type="RefSeq" id="XP_040762246.1">
    <property type="nucleotide sequence ID" value="XM_040901881.1"/>
</dbReference>
<gene>
    <name evidence="1" type="ORF">LAESUDRAFT_298470</name>
</gene>
<accession>A0A165DBS6</accession>
<sequence length="100" mass="11542">MHATQLTRVDIWTMNQKCYDEQSSHQRLTYFLPLSLDDEMSCYCSRLHKTSCHAGKPRGSLFPQIQLLSASSACLDFPQSALSIIRRPWRGPETELRCDH</sequence>
<evidence type="ECO:0000313" key="2">
    <source>
        <dbReference type="Proteomes" id="UP000076871"/>
    </source>
</evidence>
<dbReference type="GeneID" id="63818912"/>
<proteinExistence type="predicted"/>
<dbReference type="Proteomes" id="UP000076871">
    <property type="component" value="Unassembled WGS sequence"/>
</dbReference>
<keyword evidence="2" id="KW-1185">Reference proteome</keyword>
<reference evidence="1 2" key="1">
    <citation type="journal article" date="2016" name="Mol. Biol. Evol.">
        <title>Comparative Genomics of Early-Diverging Mushroom-Forming Fungi Provides Insights into the Origins of Lignocellulose Decay Capabilities.</title>
        <authorList>
            <person name="Nagy L.G."/>
            <person name="Riley R."/>
            <person name="Tritt A."/>
            <person name="Adam C."/>
            <person name="Daum C."/>
            <person name="Floudas D."/>
            <person name="Sun H."/>
            <person name="Yadav J.S."/>
            <person name="Pangilinan J."/>
            <person name="Larsson K.H."/>
            <person name="Matsuura K."/>
            <person name="Barry K."/>
            <person name="Labutti K."/>
            <person name="Kuo R."/>
            <person name="Ohm R.A."/>
            <person name="Bhattacharya S.S."/>
            <person name="Shirouzu T."/>
            <person name="Yoshinaga Y."/>
            <person name="Martin F.M."/>
            <person name="Grigoriev I.V."/>
            <person name="Hibbett D.S."/>
        </authorList>
    </citation>
    <scope>NUCLEOTIDE SEQUENCE [LARGE SCALE GENOMIC DNA]</scope>
    <source>
        <strain evidence="1 2">93-53</strain>
    </source>
</reference>
<name>A0A165DBS6_9APHY</name>
<dbReference type="EMBL" id="KV427636">
    <property type="protein sequence ID" value="KZT04506.1"/>
    <property type="molecule type" value="Genomic_DNA"/>
</dbReference>
<organism evidence="1 2">
    <name type="scientific">Laetiporus sulphureus 93-53</name>
    <dbReference type="NCBI Taxonomy" id="1314785"/>
    <lineage>
        <taxon>Eukaryota</taxon>
        <taxon>Fungi</taxon>
        <taxon>Dikarya</taxon>
        <taxon>Basidiomycota</taxon>
        <taxon>Agaricomycotina</taxon>
        <taxon>Agaricomycetes</taxon>
        <taxon>Polyporales</taxon>
        <taxon>Laetiporus</taxon>
    </lineage>
</organism>